<protein>
    <submittedName>
        <fullName evidence="2">Uncharacterized protein</fullName>
    </submittedName>
</protein>
<accession>A0AC34FJ31</accession>
<reference evidence="2" key="1">
    <citation type="submission" date="2022-11" db="UniProtKB">
        <authorList>
            <consortium name="WormBaseParasite"/>
        </authorList>
    </citation>
    <scope>IDENTIFICATION</scope>
</reference>
<evidence type="ECO:0000313" key="1">
    <source>
        <dbReference type="Proteomes" id="UP000887579"/>
    </source>
</evidence>
<proteinExistence type="predicted"/>
<name>A0AC34FJ31_9BILA</name>
<evidence type="ECO:0000313" key="2">
    <source>
        <dbReference type="WBParaSite" id="ES5_v2.g17223.t1"/>
    </source>
</evidence>
<organism evidence="1 2">
    <name type="scientific">Panagrolaimus sp. ES5</name>
    <dbReference type="NCBI Taxonomy" id="591445"/>
    <lineage>
        <taxon>Eukaryota</taxon>
        <taxon>Metazoa</taxon>
        <taxon>Ecdysozoa</taxon>
        <taxon>Nematoda</taxon>
        <taxon>Chromadorea</taxon>
        <taxon>Rhabditida</taxon>
        <taxon>Tylenchina</taxon>
        <taxon>Panagrolaimomorpha</taxon>
        <taxon>Panagrolaimoidea</taxon>
        <taxon>Panagrolaimidae</taxon>
        <taxon>Panagrolaimus</taxon>
    </lineage>
</organism>
<dbReference type="Proteomes" id="UP000887579">
    <property type="component" value="Unplaced"/>
</dbReference>
<dbReference type="WBParaSite" id="ES5_v2.g17223.t1">
    <property type="protein sequence ID" value="ES5_v2.g17223.t1"/>
    <property type="gene ID" value="ES5_v2.g17223"/>
</dbReference>
<sequence>MFRPKYPDIVKPEYEAICGIHVRKVASAIGILGLLGLIFSIPAAIIKLSIIRLVTALIFGLFYAGILYADKYERPWAYVPFLIAYGATLILGIVVIILSLIFILFPPEAFQNLITDEEEKGNEADHGFKFNRTAINIILTVIIISAIIGELIGLYIWNVVRRARKYMLDEVCSGKVERNFTTLESGNPSIEIKV</sequence>